<reference evidence="1 2" key="1">
    <citation type="submission" date="2020-03" db="EMBL/GenBank/DDBJ databases">
        <title>Genome sequence of Toxoplasma gondii RH-88 strain.</title>
        <authorList>
            <person name="Lorenzi H.A."/>
            <person name="Venepally P."/>
            <person name="Rozenberg A."/>
            <person name="Sibley D."/>
        </authorList>
    </citation>
    <scope>NUCLEOTIDE SEQUENCE [LARGE SCALE GENOMIC DNA]</scope>
    <source>
        <strain evidence="1 2">RH-88</strain>
    </source>
</reference>
<evidence type="ECO:0000313" key="2">
    <source>
        <dbReference type="Proteomes" id="UP000557509"/>
    </source>
</evidence>
<protein>
    <submittedName>
        <fullName evidence="1">Uncharacterized protein</fullName>
    </submittedName>
</protein>
<keyword evidence="2" id="KW-1185">Reference proteome</keyword>
<sequence>MRRDPITFAASEVPKTVNVQFLTAQEVPLRQKHCLLLFTWSINTHEIDRITPSPEPQKRKCATLVKCLALSLDKTTASRFFVHVSILS</sequence>
<gene>
    <name evidence="1" type="ORF">TGRH88_027050</name>
</gene>
<dbReference type="Proteomes" id="UP000557509">
    <property type="component" value="Unassembled WGS sequence"/>
</dbReference>
<dbReference type="AlphaFoldDB" id="A0A7J6KBF1"/>
<dbReference type="EMBL" id="JAAUHK010000191">
    <property type="protein sequence ID" value="KAF4643949.1"/>
    <property type="molecule type" value="Genomic_DNA"/>
</dbReference>
<organism evidence="1 2">
    <name type="scientific">Toxoplasma gondii</name>
    <dbReference type="NCBI Taxonomy" id="5811"/>
    <lineage>
        <taxon>Eukaryota</taxon>
        <taxon>Sar</taxon>
        <taxon>Alveolata</taxon>
        <taxon>Apicomplexa</taxon>
        <taxon>Conoidasida</taxon>
        <taxon>Coccidia</taxon>
        <taxon>Eucoccidiorida</taxon>
        <taxon>Eimeriorina</taxon>
        <taxon>Sarcocystidae</taxon>
        <taxon>Toxoplasma</taxon>
    </lineage>
</organism>
<comment type="caution">
    <text evidence="1">The sequence shown here is derived from an EMBL/GenBank/DDBJ whole genome shotgun (WGS) entry which is preliminary data.</text>
</comment>
<proteinExistence type="predicted"/>
<accession>A0A7J6KBF1</accession>
<evidence type="ECO:0000313" key="1">
    <source>
        <dbReference type="EMBL" id="KAF4643949.1"/>
    </source>
</evidence>
<name>A0A7J6KBF1_TOXGO</name>